<feature type="binding site" evidence="7">
    <location>
        <begin position="132"/>
        <end position="133"/>
    </location>
    <ligand>
        <name>L-glutamine</name>
        <dbReference type="ChEBI" id="CHEBI:58359"/>
    </ligand>
</feature>
<evidence type="ECO:0000313" key="9">
    <source>
        <dbReference type="Proteomes" id="UP000095488"/>
    </source>
</evidence>
<keyword evidence="2 7" id="KW-0378">Hydrolase</keyword>
<feature type="active site" description="Charge relay system" evidence="7">
    <location>
        <position position="170"/>
    </location>
</feature>
<dbReference type="NCBIfam" id="TIGR03800">
    <property type="entry name" value="PLP_synth_Pdx2"/>
    <property type="match status" value="1"/>
</dbReference>
<dbReference type="PANTHER" id="PTHR31559">
    <property type="entry name" value="PYRIDOXAL 5'-PHOSPHATE SYNTHASE SUBUNIT SNO"/>
    <property type="match status" value="1"/>
</dbReference>
<dbReference type="PANTHER" id="PTHR31559:SF0">
    <property type="entry name" value="PYRIDOXAL 5'-PHOSPHATE SYNTHASE SUBUNIT SNO1-RELATED"/>
    <property type="match status" value="1"/>
</dbReference>
<keyword evidence="4 7" id="KW-0315">Glutamine amidotransferase</keyword>
<evidence type="ECO:0000256" key="1">
    <source>
        <dbReference type="ARBA" id="ARBA00008345"/>
    </source>
</evidence>
<keyword evidence="9" id="KW-1185">Reference proteome</keyword>
<evidence type="ECO:0000313" key="8">
    <source>
        <dbReference type="EMBL" id="CUN89719.1"/>
    </source>
</evidence>
<keyword evidence="3 7" id="KW-0663">Pyridoxal phosphate</keyword>
<dbReference type="PIRSF" id="PIRSF005639">
    <property type="entry name" value="Glut_amidoT_SNO"/>
    <property type="match status" value="1"/>
</dbReference>
<dbReference type="EC" id="4.3.3.6" evidence="7"/>
<comment type="pathway">
    <text evidence="7">Cofactor biosynthesis; pyridoxal 5'-phosphate biosynthesis.</text>
</comment>
<comment type="catalytic activity">
    <reaction evidence="7">
        <text>aldehydo-D-ribose 5-phosphate + D-glyceraldehyde 3-phosphate + L-glutamine = pyridoxal 5'-phosphate + L-glutamate + phosphate + 3 H2O + H(+)</text>
        <dbReference type="Rhea" id="RHEA:31507"/>
        <dbReference type="ChEBI" id="CHEBI:15377"/>
        <dbReference type="ChEBI" id="CHEBI:15378"/>
        <dbReference type="ChEBI" id="CHEBI:29985"/>
        <dbReference type="ChEBI" id="CHEBI:43474"/>
        <dbReference type="ChEBI" id="CHEBI:58273"/>
        <dbReference type="ChEBI" id="CHEBI:58359"/>
        <dbReference type="ChEBI" id="CHEBI:59776"/>
        <dbReference type="ChEBI" id="CHEBI:597326"/>
        <dbReference type="EC" id="4.3.3.6"/>
    </reaction>
</comment>
<feature type="active site" description="Charge relay system" evidence="7">
    <location>
        <position position="168"/>
    </location>
</feature>
<evidence type="ECO:0000256" key="2">
    <source>
        <dbReference type="ARBA" id="ARBA00022801"/>
    </source>
</evidence>
<dbReference type="EMBL" id="CYZR01000004">
    <property type="protein sequence ID" value="CUN89719.1"/>
    <property type="molecule type" value="Genomic_DNA"/>
</dbReference>
<feature type="binding site" evidence="7">
    <location>
        <begin position="46"/>
        <end position="48"/>
    </location>
    <ligand>
        <name>L-glutamine</name>
        <dbReference type="ChEBI" id="CHEBI:58359"/>
    </ligand>
</feature>
<comment type="similarity">
    <text evidence="1 7">Belongs to the glutaminase PdxT/SNO family.</text>
</comment>
<dbReference type="InterPro" id="IPR029062">
    <property type="entry name" value="Class_I_gatase-like"/>
</dbReference>
<evidence type="ECO:0000256" key="5">
    <source>
        <dbReference type="ARBA" id="ARBA00023239"/>
    </source>
</evidence>
<comment type="subunit">
    <text evidence="7">In the presence of PdxS, forms a dodecamer of heterodimers. Only shows activity in the heterodimer.</text>
</comment>
<evidence type="ECO:0000256" key="4">
    <source>
        <dbReference type="ARBA" id="ARBA00022962"/>
    </source>
</evidence>
<evidence type="ECO:0000256" key="3">
    <source>
        <dbReference type="ARBA" id="ARBA00022898"/>
    </source>
</evidence>
<gene>
    <name evidence="7 8" type="primary">pdxT</name>
    <name evidence="8" type="ORF">ERS852473_01361</name>
</gene>
<dbReference type="EC" id="3.5.1.2" evidence="7"/>
<dbReference type="HAMAP" id="MF_01615">
    <property type="entry name" value="PdxT"/>
    <property type="match status" value="1"/>
</dbReference>
<organism evidence="8 9">
    <name type="scientific">Sarcina ventriculi</name>
    <name type="common">Clostridium ventriculi</name>
    <dbReference type="NCBI Taxonomy" id="1267"/>
    <lineage>
        <taxon>Bacteria</taxon>
        <taxon>Bacillati</taxon>
        <taxon>Bacillota</taxon>
        <taxon>Clostridia</taxon>
        <taxon>Eubacteriales</taxon>
        <taxon>Clostridiaceae</taxon>
        <taxon>Sarcina</taxon>
    </lineage>
</organism>
<protein>
    <recommendedName>
        <fullName evidence="7">Pyridoxal 5'-phosphate synthase subunit PdxT</fullName>
        <ecNumber evidence="7">4.3.3.6</ecNumber>
    </recommendedName>
    <alternativeName>
        <fullName evidence="7">Pdx2</fullName>
    </alternativeName>
    <alternativeName>
        <fullName evidence="7">Pyridoxal 5'-phosphate synthase glutaminase subunit</fullName>
        <ecNumber evidence="7">3.5.1.2</ecNumber>
    </alternativeName>
</protein>
<dbReference type="RefSeq" id="WP_055258903.1">
    <property type="nucleotide sequence ID" value="NZ_BCMV01000037.1"/>
</dbReference>
<dbReference type="Pfam" id="PF01174">
    <property type="entry name" value="SNO"/>
    <property type="match status" value="1"/>
</dbReference>
<dbReference type="PROSITE" id="PS51273">
    <property type="entry name" value="GATASE_TYPE_1"/>
    <property type="match status" value="1"/>
</dbReference>
<comment type="function">
    <text evidence="7">Catalyzes the hydrolysis of glutamine to glutamate and ammonia as part of the biosynthesis of pyridoxal 5'-phosphate. The resulting ammonia molecule is channeled to the active site of PdxS.</text>
</comment>
<dbReference type="PROSITE" id="PS51130">
    <property type="entry name" value="PDXT_SNO_2"/>
    <property type="match status" value="1"/>
</dbReference>
<keyword evidence="5 7" id="KW-0456">Lyase</keyword>
<keyword evidence="8" id="KW-0808">Transferase</keyword>
<feature type="active site" description="Nucleophile" evidence="7">
    <location>
        <position position="78"/>
    </location>
</feature>
<dbReference type="Proteomes" id="UP000095488">
    <property type="component" value="Unassembled WGS sequence"/>
</dbReference>
<dbReference type="SUPFAM" id="SSF52317">
    <property type="entry name" value="Class I glutamine amidotransferase-like"/>
    <property type="match status" value="1"/>
</dbReference>
<name>A0ABM9UR08_SARVE</name>
<evidence type="ECO:0000256" key="6">
    <source>
        <dbReference type="ARBA" id="ARBA00049534"/>
    </source>
</evidence>
<dbReference type="PROSITE" id="PS01236">
    <property type="entry name" value="PDXT_SNO_1"/>
    <property type="match status" value="1"/>
</dbReference>
<sequence>MKIGVLAFQGGVIEHIKQIEALGHDAIEVKKEEDLEGLDGIILPGGESTTMGKLLRITNLLKPLKRKIEEGLPTFGTCAGMILLAKEIEGENSHLNLMNIKVKRNAFGRQLDSFSEFHKVKGIENEMELVFIRAPYVEEVGENIEVLCKVKDRIVAVKEKNIIATSFHPELTEDLTFMKYFLSICG</sequence>
<dbReference type="InterPro" id="IPR021196">
    <property type="entry name" value="PdxT/SNO_CS"/>
</dbReference>
<proteinExistence type="inferred from homology"/>
<comment type="catalytic activity">
    <reaction evidence="6 7">
        <text>L-glutamine + H2O = L-glutamate + NH4(+)</text>
        <dbReference type="Rhea" id="RHEA:15889"/>
        <dbReference type="ChEBI" id="CHEBI:15377"/>
        <dbReference type="ChEBI" id="CHEBI:28938"/>
        <dbReference type="ChEBI" id="CHEBI:29985"/>
        <dbReference type="ChEBI" id="CHEBI:58359"/>
        <dbReference type="EC" id="3.5.1.2"/>
    </reaction>
</comment>
<dbReference type="CDD" id="cd01749">
    <property type="entry name" value="GATase1_PB"/>
    <property type="match status" value="1"/>
</dbReference>
<dbReference type="Gene3D" id="3.40.50.880">
    <property type="match status" value="1"/>
</dbReference>
<reference evidence="8 9" key="1">
    <citation type="submission" date="2015-09" db="EMBL/GenBank/DDBJ databases">
        <authorList>
            <consortium name="Pathogen Informatics"/>
        </authorList>
    </citation>
    <scope>NUCLEOTIDE SEQUENCE [LARGE SCALE GENOMIC DNA]</scope>
    <source>
        <strain evidence="8 9">2789STDY5834858</strain>
    </source>
</reference>
<evidence type="ECO:0000256" key="7">
    <source>
        <dbReference type="HAMAP-Rule" id="MF_01615"/>
    </source>
</evidence>
<accession>A0ABM9UR08</accession>
<dbReference type="GO" id="GO:0016740">
    <property type="term" value="F:transferase activity"/>
    <property type="evidence" value="ECO:0007669"/>
    <property type="project" value="UniProtKB-KW"/>
</dbReference>
<comment type="caution">
    <text evidence="8">The sequence shown here is derived from an EMBL/GenBank/DDBJ whole genome shotgun (WGS) entry which is preliminary data.</text>
</comment>
<feature type="binding site" evidence="7">
    <location>
        <position position="104"/>
    </location>
    <ligand>
        <name>L-glutamine</name>
        <dbReference type="ChEBI" id="CHEBI:58359"/>
    </ligand>
</feature>
<dbReference type="InterPro" id="IPR002161">
    <property type="entry name" value="PdxT/SNO"/>
</dbReference>